<evidence type="ECO:0000259" key="6">
    <source>
        <dbReference type="PROSITE" id="PS50850"/>
    </source>
</evidence>
<dbReference type="RefSeq" id="WP_188071654.1">
    <property type="nucleotide sequence ID" value="NZ_BSPS01000008.1"/>
</dbReference>
<accession>A0A7W6FPH6</accession>
<protein>
    <submittedName>
        <fullName evidence="7">MFS family permease</fullName>
    </submittedName>
</protein>
<feature type="transmembrane region" description="Helical" evidence="5">
    <location>
        <begin position="304"/>
        <end position="322"/>
    </location>
</feature>
<comment type="subcellular location">
    <subcellularLocation>
        <location evidence="1">Membrane</location>
        <topology evidence="1">Multi-pass membrane protein</topology>
    </subcellularLocation>
</comment>
<feature type="transmembrane region" description="Helical" evidence="5">
    <location>
        <begin position="240"/>
        <end position="259"/>
    </location>
</feature>
<feature type="transmembrane region" description="Helical" evidence="5">
    <location>
        <begin position="362"/>
        <end position="383"/>
    </location>
</feature>
<evidence type="ECO:0000256" key="2">
    <source>
        <dbReference type="ARBA" id="ARBA00022692"/>
    </source>
</evidence>
<gene>
    <name evidence="7" type="ORF">GGR43_001826</name>
</gene>
<evidence type="ECO:0000256" key="4">
    <source>
        <dbReference type="ARBA" id="ARBA00023136"/>
    </source>
</evidence>
<proteinExistence type="predicted"/>
<dbReference type="Proteomes" id="UP000571950">
    <property type="component" value="Unassembled WGS sequence"/>
</dbReference>
<dbReference type="GO" id="GO:0005886">
    <property type="term" value="C:plasma membrane"/>
    <property type="evidence" value="ECO:0007669"/>
    <property type="project" value="TreeGrafter"/>
</dbReference>
<feature type="transmembrane region" description="Helical" evidence="5">
    <location>
        <begin position="389"/>
        <end position="410"/>
    </location>
</feature>
<feature type="transmembrane region" description="Helical" evidence="5">
    <location>
        <begin position="279"/>
        <end position="297"/>
    </location>
</feature>
<dbReference type="Pfam" id="PF07690">
    <property type="entry name" value="MFS_1"/>
    <property type="match status" value="1"/>
</dbReference>
<feature type="transmembrane region" description="Helical" evidence="5">
    <location>
        <begin position="189"/>
        <end position="209"/>
    </location>
</feature>
<name>A0A7W6FPH6_9SPHN</name>
<dbReference type="InterPro" id="IPR011701">
    <property type="entry name" value="MFS"/>
</dbReference>
<sequence>MSSSAAVEREPIIARASAAAEPDAGNYPPTIRAVLAFAFLLVAEFFYGWAWNTVDVLRPWLRDSLHLTLTQAGSGYSAQGAGALIGAIVMGQLADRFGRRNMLVVVMIGYGLSLIAGVAVQSYAHYLAQRFVLGLFMGGIFPIVVGIYTGLFRSNVGGRLASLINAVFSSSIVMLGLASGWLAGHDWQLLLWIGGVPPVLLSVIAWFAIPASSDGGGPTRSGTKLPILELFRPGLRKQTLLLAALTGLNFFSYQAYSGWLTTYLRDIRGLSAVTIGDLVAWQFAANIIGGFVWGWAGDRLGRRFNALGFLAAGLAIGVYLAVPSHPLWLGVIGAVYGFMLSASVIWGPWLTELYPSHLKSTAASIFNWGRIVSFFAPLITGALADRFGLGLSMGVSAVTFAIAGLIWLSLPETHPRPFLGRGRVKR</sequence>
<feature type="transmembrane region" description="Helical" evidence="5">
    <location>
        <begin position="328"/>
        <end position="350"/>
    </location>
</feature>
<feature type="transmembrane region" description="Helical" evidence="5">
    <location>
        <begin position="71"/>
        <end position="90"/>
    </location>
</feature>
<dbReference type="PANTHER" id="PTHR23508">
    <property type="entry name" value="CARBOXYLIC ACID TRANSPORTER PROTEIN HOMOLOG"/>
    <property type="match status" value="1"/>
</dbReference>
<evidence type="ECO:0000256" key="1">
    <source>
        <dbReference type="ARBA" id="ARBA00004141"/>
    </source>
</evidence>
<keyword evidence="2 5" id="KW-0812">Transmembrane</keyword>
<dbReference type="InterPro" id="IPR020846">
    <property type="entry name" value="MFS_dom"/>
</dbReference>
<feature type="transmembrane region" description="Helical" evidence="5">
    <location>
        <begin position="102"/>
        <end position="124"/>
    </location>
</feature>
<evidence type="ECO:0000313" key="8">
    <source>
        <dbReference type="Proteomes" id="UP000571950"/>
    </source>
</evidence>
<keyword evidence="4 5" id="KW-0472">Membrane</keyword>
<feature type="domain" description="Major facilitator superfamily (MFS) profile" evidence="6">
    <location>
        <begin position="36"/>
        <end position="414"/>
    </location>
</feature>
<reference evidence="7 8" key="1">
    <citation type="submission" date="2020-08" db="EMBL/GenBank/DDBJ databases">
        <title>Genomic Encyclopedia of Type Strains, Phase IV (KMG-IV): sequencing the most valuable type-strain genomes for metagenomic binning, comparative biology and taxonomic classification.</title>
        <authorList>
            <person name="Goeker M."/>
        </authorList>
    </citation>
    <scope>NUCLEOTIDE SEQUENCE [LARGE SCALE GENOMIC DNA]</scope>
    <source>
        <strain evidence="7 8">DSM 26189</strain>
    </source>
</reference>
<dbReference type="Gene3D" id="1.20.1250.20">
    <property type="entry name" value="MFS general substrate transporter like domains"/>
    <property type="match status" value="2"/>
</dbReference>
<evidence type="ECO:0000256" key="5">
    <source>
        <dbReference type="SAM" id="Phobius"/>
    </source>
</evidence>
<evidence type="ECO:0000256" key="3">
    <source>
        <dbReference type="ARBA" id="ARBA00022989"/>
    </source>
</evidence>
<dbReference type="AlphaFoldDB" id="A0A7W6FPH6"/>
<dbReference type="EMBL" id="JACIDT010000005">
    <property type="protein sequence ID" value="MBB3926111.1"/>
    <property type="molecule type" value="Genomic_DNA"/>
</dbReference>
<dbReference type="PANTHER" id="PTHR23508:SF10">
    <property type="entry name" value="CARBOXYLIC ACID TRANSPORTER PROTEIN HOMOLOG"/>
    <property type="match status" value="1"/>
</dbReference>
<dbReference type="GO" id="GO:0046943">
    <property type="term" value="F:carboxylic acid transmembrane transporter activity"/>
    <property type="evidence" value="ECO:0007669"/>
    <property type="project" value="TreeGrafter"/>
</dbReference>
<keyword evidence="8" id="KW-1185">Reference proteome</keyword>
<keyword evidence="3 5" id="KW-1133">Transmembrane helix</keyword>
<feature type="transmembrane region" description="Helical" evidence="5">
    <location>
        <begin position="130"/>
        <end position="151"/>
    </location>
</feature>
<comment type="caution">
    <text evidence="7">The sequence shown here is derived from an EMBL/GenBank/DDBJ whole genome shotgun (WGS) entry which is preliminary data.</text>
</comment>
<evidence type="ECO:0000313" key="7">
    <source>
        <dbReference type="EMBL" id="MBB3926111.1"/>
    </source>
</evidence>
<dbReference type="PROSITE" id="PS50850">
    <property type="entry name" value="MFS"/>
    <property type="match status" value="1"/>
</dbReference>
<dbReference type="SUPFAM" id="SSF103473">
    <property type="entry name" value="MFS general substrate transporter"/>
    <property type="match status" value="1"/>
</dbReference>
<feature type="transmembrane region" description="Helical" evidence="5">
    <location>
        <begin position="163"/>
        <end position="183"/>
    </location>
</feature>
<dbReference type="InterPro" id="IPR036259">
    <property type="entry name" value="MFS_trans_sf"/>
</dbReference>
<feature type="transmembrane region" description="Helical" evidence="5">
    <location>
        <begin position="33"/>
        <end position="51"/>
    </location>
</feature>
<organism evidence="7 8">
    <name type="scientific">Sphingobium jiangsuense</name>
    <dbReference type="NCBI Taxonomy" id="870476"/>
    <lineage>
        <taxon>Bacteria</taxon>
        <taxon>Pseudomonadati</taxon>
        <taxon>Pseudomonadota</taxon>
        <taxon>Alphaproteobacteria</taxon>
        <taxon>Sphingomonadales</taxon>
        <taxon>Sphingomonadaceae</taxon>
        <taxon>Sphingobium</taxon>
    </lineage>
</organism>